<protein>
    <submittedName>
        <fullName evidence="2">FAD-binding protein</fullName>
    </submittedName>
</protein>
<dbReference type="SUPFAM" id="SSF51905">
    <property type="entry name" value="FAD/NAD(P)-binding domain"/>
    <property type="match status" value="1"/>
</dbReference>
<dbReference type="AlphaFoldDB" id="A0A9E2L663"/>
<evidence type="ECO:0000313" key="3">
    <source>
        <dbReference type="Proteomes" id="UP000823865"/>
    </source>
</evidence>
<dbReference type="PANTHER" id="PTHR42842">
    <property type="entry name" value="FAD/NAD(P)-BINDING OXIDOREDUCTASE"/>
    <property type="match status" value="1"/>
</dbReference>
<reference evidence="2" key="2">
    <citation type="submission" date="2021-04" db="EMBL/GenBank/DDBJ databases">
        <authorList>
            <person name="Gilroy R."/>
        </authorList>
    </citation>
    <scope>NUCLEOTIDE SEQUENCE</scope>
    <source>
        <strain evidence="2">G3-2149</strain>
    </source>
</reference>
<sequence length="559" mass="62461">MIHEFQLRALPEQAYNEQAVRRFVAREKGLDERTIQGVRILKKSIDARQRTIYVNLKVRVYVNEQPTDEAYVPTEYQNVEGHRRVIVVGAGPGGLFAALRLIELGYCPIVVERGKNVRDRKLDLARISREHKVDPESNYSFGEGGAGAYSDGKLYTRSKKRGNVDKILNVFCQHGASTDILSDAHPHIGTDKLPRVIENMRNTILQCGGEVHFETRMDRLIVHEGKVEGIETHDGRIFKGPVILATGHSARDVYRHLFRQGITVEAKGLAVGVRLEHPSKLIDQIQYHNKNGRGKYLPAAEYSFVTQVDGRGVYSFCMCPGGFIVPAASGPQQIVVNGMSPSNRGSQWSNSGMVVELHSEDLQEKSMYRFLKEYVHSIEAPECDTLKDILHYCDPESVWNGAPEEHPLALLYFQEAIERQNWVQGQYRQTAPAQRMADFVNRKLSYDLPRSSYSPGLISSPLHFWMPEFIAGRLARGFQNFGRSSRGFLTNEAVMIAVESRTSAPVRIVRDAETLQHITVEGLFPCGEGAGYAGGIVSAGIDGERCAEAVAAYLDCVAR</sequence>
<dbReference type="InterPro" id="IPR028348">
    <property type="entry name" value="FAD-binding_protein"/>
</dbReference>
<reference evidence="2" key="1">
    <citation type="journal article" date="2021" name="PeerJ">
        <title>Extensive microbial diversity within the chicken gut microbiome revealed by metagenomics and culture.</title>
        <authorList>
            <person name="Gilroy R."/>
            <person name="Ravi A."/>
            <person name="Getino M."/>
            <person name="Pursley I."/>
            <person name="Horton D.L."/>
            <person name="Alikhan N.F."/>
            <person name="Baker D."/>
            <person name="Gharbi K."/>
            <person name="Hall N."/>
            <person name="Watson M."/>
            <person name="Adriaenssens E.M."/>
            <person name="Foster-Nyarko E."/>
            <person name="Jarju S."/>
            <person name="Secka A."/>
            <person name="Antonio M."/>
            <person name="Oren A."/>
            <person name="Chaudhuri R.R."/>
            <person name="La Ragione R."/>
            <person name="Hildebrand F."/>
            <person name="Pallen M.J."/>
        </authorList>
    </citation>
    <scope>NUCLEOTIDE SEQUENCE</scope>
    <source>
        <strain evidence="2">G3-2149</strain>
    </source>
</reference>
<name>A0A9E2L663_9BACT</name>
<evidence type="ECO:0000313" key="2">
    <source>
        <dbReference type="EMBL" id="MBU3852478.1"/>
    </source>
</evidence>
<dbReference type="PRINTS" id="PR00411">
    <property type="entry name" value="PNDRDTASEI"/>
</dbReference>
<dbReference type="Gene3D" id="3.50.50.60">
    <property type="entry name" value="FAD/NAD(P)-binding domain"/>
    <property type="match status" value="2"/>
</dbReference>
<dbReference type="Proteomes" id="UP000823865">
    <property type="component" value="Unassembled WGS sequence"/>
</dbReference>
<accession>A0A9E2L663</accession>
<proteinExistence type="predicted"/>
<dbReference type="Pfam" id="PF21688">
    <property type="entry name" value="FAD-depend_C"/>
    <property type="match status" value="2"/>
</dbReference>
<comment type="caution">
    <text evidence="2">The sequence shown here is derived from an EMBL/GenBank/DDBJ whole genome shotgun (WGS) entry which is preliminary data.</text>
</comment>
<dbReference type="InterPro" id="IPR036188">
    <property type="entry name" value="FAD/NAD-bd_sf"/>
</dbReference>
<organism evidence="2 3">
    <name type="scientific">Candidatus Paraprevotella stercoravium</name>
    <dbReference type="NCBI Taxonomy" id="2838725"/>
    <lineage>
        <taxon>Bacteria</taxon>
        <taxon>Pseudomonadati</taxon>
        <taxon>Bacteroidota</taxon>
        <taxon>Bacteroidia</taxon>
        <taxon>Bacteroidales</taxon>
        <taxon>Prevotellaceae</taxon>
        <taxon>Paraprevotella</taxon>
    </lineage>
</organism>
<dbReference type="Gene3D" id="3.30.70.2700">
    <property type="match status" value="1"/>
</dbReference>
<gene>
    <name evidence="2" type="ORF">H9789_01365</name>
</gene>
<dbReference type="PIRSF" id="PIRSF038984">
    <property type="entry name" value="FAD_binding_protein"/>
    <property type="match status" value="1"/>
</dbReference>
<feature type="domain" description="FAD-dependent protein C-terminal" evidence="1">
    <location>
        <begin position="269"/>
        <end position="368"/>
    </location>
</feature>
<feature type="domain" description="FAD-dependent protein C-terminal" evidence="1">
    <location>
        <begin position="404"/>
        <end position="502"/>
    </location>
</feature>
<dbReference type="EMBL" id="JAHLFU010000024">
    <property type="protein sequence ID" value="MBU3852478.1"/>
    <property type="molecule type" value="Genomic_DNA"/>
</dbReference>
<dbReference type="InterPro" id="IPR049516">
    <property type="entry name" value="FAD-depend_C"/>
</dbReference>
<dbReference type="PANTHER" id="PTHR42842:SF3">
    <property type="entry name" value="FAD_NAD(P)-BINDING OXIDOREDUCTASE FAMILY PROTEIN"/>
    <property type="match status" value="1"/>
</dbReference>
<evidence type="ECO:0000259" key="1">
    <source>
        <dbReference type="Pfam" id="PF21688"/>
    </source>
</evidence>